<evidence type="ECO:0000256" key="3">
    <source>
        <dbReference type="ARBA" id="ARBA00022694"/>
    </source>
</evidence>
<evidence type="ECO:0000259" key="5">
    <source>
        <dbReference type="Pfam" id="PF21238"/>
    </source>
</evidence>
<proteinExistence type="inferred from homology"/>
<keyword evidence="3" id="KW-0819">tRNA processing</keyword>
<gene>
    <name evidence="6" type="ORF">OSB1V03_LOCUS21548</name>
</gene>
<feature type="domain" description="Pus10-like C-terminal" evidence="5">
    <location>
        <begin position="2"/>
        <end position="164"/>
    </location>
</feature>
<protein>
    <recommendedName>
        <fullName evidence="2">tRNA pseudouridine(55) synthase</fullName>
        <ecNumber evidence="2">5.4.99.25</ecNumber>
    </recommendedName>
</protein>
<dbReference type="Gene3D" id="3.30.70.3190">
    <property type="match status" value="1"/>
</dbReference>
<evidence type="ECO:0000313" key="6">
    <source>
        <dbReference type="EMBL" id="CAD7647652.1"/>
    </source>
</evidence>
<dbReference type="InterPro" id="IPR048741">
    <property type="entry name" value="Pus10-like_C"/>
</dbReference>
<dbReference type="AlphaFoldDB" id="A0A7R9LTJ6"/>
<sequence>KQFQQITTAINVKQTDVGVRDLQIVSKNDIQLLKEGENEKTKTYRALCCLSRALTDADIELLSKCESFAIDQKTPIRVLHRRTLSVRQKHVYKLTAERVTEEVVSDEHKPFIDRIFYLNLTAEAGTYIKEFVHSDFGRTVPSLATILGGDCAADIIQLDVMEINIDWPPVVDYEDQK</sequence>
<dbReference type="EC" id="5.4.99.25" evidence="2"/>
<keyword evidence="4" id="KW-0413">Isomerase</keyword>
<dbReference type="PANTHER" id="PTHR21568">
    <property type="entry name" value="TRNA PSEUDOURIDINE SYNTHASE PUS10"/>
    <property type="match status" value="1"/>
</dbReference>
<dbReference type="GO" id="GO:0160148">
    <property type="term" value="F:tRNA pseudouridine(55) synthase activity"/>
    <property type="evidence" value="ECO:0007669"/>
    <property type="project" value="UniProtKB-EC"/>
</dbReference>
<accession>A0A7R9LTJ6</accession>
<dbReference type="FunFam" id="3.30.70.3190:FF:000001">
    <property type="entry name" value="tRNA pseudouridine synthase Pus10"/>
    <property type="match status" value="1"/>
</dbReference>
<dbReference type="GO" id="GO:0003723">
    <property type="term" value="F:RNA binding"/>
    <property type="evidence" value="ECO:0007669"/>
    <property type="project" value="InterPro"/>
</dbReference>
<evidence type="ECO:0000313" key="7">
    <source>
        <dbReference type="Proteomes" id="UP000759131"/>
    </source>
</evidence>
<dbReference type="EMBL" id="OC895222">
    <property type="protein sequence ID" value="CAD7647652.1"/>
    <property type="molecule type" value="Genomic_DNA"/>
</dbReference>
<dbReference type="PANTHER" id="PTHR21568:SF0">
    <property type="entry name" value="TRNA PSEUDOURIDINE SYNTHASE PUS10"/>
    <property type="match status" value="1"/>
</dbReference>
<keyword evidence="7" id="KW-1185">Reference proteome</keyword>
<dbReference type="Pfam" id="PF21238">
    <property type="entry name" value="Pus10_C"/>
    <property type="match status" value="1"/>
</dbReference>
<dbReference type="InterPro" id="IPR039894">
    <property type="entry name" value="Pus10-like"/>
</dbReference>
<reference evidence="6" key="1">
    <citation type="submission" date="2020-11" db="EMBL/GenBank/DDBJ databases">
        <authorList>
            <person name="Tran Van P."/>
        </authorList>
    </citation>
    <scope>NUCLEOTIDE SEQUENCE</scope>
</reference>
<feature type="non-terminal residue" evidence="6">
    <location>
        <position position="177"/>
    </location>
</feature>
<dbReference type="Proteomes" id="UP000759131">
    <property type="component" value="Unassembled WGS sequence"/>
</dbReference>
<dbReference type="EMBL" id="CAJPIZ010040647">
    <property type="protein sequence ID" value="CAG2121602.1"/>
    <property type="molecule type" value="Genomic_DNA"/>
</dbReference>
<comment type="similarity">
    <text evidence="1">Belongs to the pseudouridine synthase Pus10 family.</text>
</comment>
<name>A0A7R9LTJ6_9ACAR</name>
<dbReference type="GO" id="GO:0031119">
    <property type="term" value="P:tRNA pseudouridine synthesis"/>
    <property type="evidence" value="ECO:0007669"/>
    <property type="project" value="TreeGrafter"/>
</dbReference>
<organism evidence="6">
    <name type="scientific">Medioppia subpectinata</name>
    <dbReference type="NCBI Taxonomy" id="1979941"/>
    <lineage>
        <taxon>Eukaryota</taxon>
        <taxon>Metazoa</taxon>
        <taxon>Ecdysozoa</taxon>
        <taxon>Arthropoda</taxon>
        <taxon>Chelicerata</taxon>
        <taxon>Arachnida</taxon>
        <taxon>Acari</taxon>
        <taxon>Acariformes</taxon>
        <taxon>Sarcoptiformes</taxon>
        <taxon>Oribatida</taxon>
        <taxon>Brachypylina</taxon>
        <taxon>Oppioidea</taxon>
        <taxon>Oppiidae</taxon>
        <taxon>Medioppia</taxon>
    </lineage>
</organism>
<dbReference type="SUPFAM" id="SSF55120">
    <property type="entry name" value="Pseudouridine synthase"/>
    <property type="match status" value="1"/>
</dbReference>
<evidence type="ECO:0000256" key="2">
    <source>
        <dbReference type="ARBA" id="ARBA00012787"/>
    </source>
</evidence>
<dbReference type="InterPro" id="IPR020103">
    <property type="entry name" value="PsdUridine_synth_cat_dom_sf"/>
</dbReference>
<evidence type="ECO:0000256" key="4">
    <source>
        <dbReference type="ARBA" id="ARBA00023235"/>
    </source>
</evidence>
<dbReference type="OrthoDB" id="271937at2759"/>
<evidence type="ECO:0000256" key="1">
    <source>
        <dbReference type="ARBA" id="ARBA00009652"/>
    </source>
</evidence>